<reference evidence="1" key="1">
    <citation type="submission" date="2020-07" db="EMBL/GenBank/DDBJ databases">
        <title>Huge and variable diversity of episymbiotic CPR bacteria and DPANN archaea in groundwater ecosystems.</title>
        <authorList>
            <person name="He C.Y."/>
            <person name="Keren R."/>
            <person name="Whittaker M."/>
            <person name="Farag I.F."/>
            <person name="Doudna J."/>
            <person name="Cate J.H.D."/>
            <person name="Banfield J.F."/>
        </authorList>
    </citation>
    <scope>NUCLEOTIDE SEQUENCE</scope>
    <source>
        <strain evidence="1">NC_groundwater_973_Pr1_S-0.2um_54_13</strain>
    </source>
</reference>
<protein>
    <submittedName>
        <fullName evidence="1">SIMPL domain-containing protein</fullName>
    </submittedName>
</protein>
<dbReference type="Pfam" id="PF04402">
    <property type="entry name" value="SIMPL"/>
    <property type="match status" value="1"/>
</dbReference>
<comment type="caution">
    <text evidence="1">The sequence shown here is derived from an EMBL/GenBank/DDBJ whole genome shotgun (WGS) entry which is preliminary data.</text>
</comment>
<dbReference type="AlphaFoldDB" id="A0A932R0F7"/>
<organism evidence="1 2">
    <name type="scientific">Candidatus Sungiibacteriota bacterium</name>
    <dbReference type="NCBI Taxonomy" id="2750080"/>
    <lineage>
        <taxon>Bacteria</taxon>
        <taxon>Candidatus Sungiibacteriota</taxon>
    </lineage>
</organism>
<dbReference type="PANTHER" id="PTHR34387">
    <property type="entry name" value="SLR1258 PROTEIN"/>
    <property type="match status" value="1"/>
</dbReference>
<name>A0A932R0F7_9BACT</name>
<dbReference type="Proteomes" id="UP000753196">
    <property type="component" value="Unassembled WGS sequence"/>
</dbReference>
<dbReference type="PANTHER" id="PTHR34387:SF1">
    <property type="entry name" value="PERIPLASMIC IMMUNOGENIC PROTEIN"/>
    <property type="match status" value="1"/>
</dbReference>
<accession>A0A932R0F7</accession>
<dbReference type="EMBL" id="JACQCR010000002">
    <property type="protein sequence ID" value="MBI3630729.1"/>
    <property type="molecule type" value="Genomic_DNA"/>
</dbReference>
<gene>
    <name evidence="1" type="ORF">HY221_00085</name>
</gene>
<dbReference type="InterPro" id="IPR052022">
    <property type="entry name" value="26kDa_periplasmic_antigen"/>
</dbReference>
<dbReference type="InterPro" id="IPR007497">
    <property type="entry name" value="SIMPL/DUF541"/>
</dbReference>
<evidence type="ECO:0000313" key="1">
    <source>
        <dbReference type="EMBL" id="MBI3630729.1"/>
    </source>
</evidence>
<dbReference type="Gene3D" id="3.30.110.170">
    <property type="entry name" value="Protein of unknown function (DUF541), domain 1"/>
    <property type="match status" value="1"/>
</dbReference>
<proteinExistence type="predicted"/>
<evidence type="ECO:0000313" key="2">
    <source>
        <dbReference type="Proteomes" id="UP000753196"/>
    </source>
</evidence>
<sequence length="274" mass="29489">MRSMYQDFSSSVRSYVRGLFVLFLAGLTASSFAFAWYYASSARDIGFNQVPARQISVSGEGKVAVRPDMATISASIVSQAGKVGAAQDENSKRSDAVIAFLKNRGIADRDIKTVGYVVTPQYDYSRPCLEPFGGDAIRCPPSGAPGIVSYEVRHSVEIKIRDLAKTDAVVEGAVAHGANQVDSVQFGVDDKEGIKAQARREAIDNAQNRAEILARDLGVRLKRIVGFYESGEGGPVFAQALKDGGGEVTVPSAPRIVPGEQEVRSSVTITYEFR</sequence>
<dbReference type="Gene3D" id="3.30.70.2970">
    <property type="entry name" value="Protein of unknown function (DUF541), domain 2"/>
    <property type="match status" value="1"/>
</dbReference>
<dbReference type="GO" id="GO:0006974">
    <property type="term" value="P:DNA damage response"/>
    <property type="evidence" value="ECO:0007669"/>
    <property type="project" value="TreeGrafter"/>
</dbReference>